<feature type="transmembrane region" description="Helical" evidence="1">
    <location>
        <begin position="58"/>
        <end position="86"/>
    </location>
</feature>
<feature type="transmembrane region" description="Helical" evidence="1">
    <location>
        <begin position="393"/>
        <end position="418"/>
    </location>
</feature>
<evidence type="ECO:0000313" key="3">
    <source>
        <dbReference type="EMBL" id="MBB6217823.1"/>
    </source>
</evidence>
<dbReference type="RefSeq" id="WP_184312332.1">
    <property type="nucleotide sequence ID" value="NZ_JACHEN010000028.1"/>
</dbReference>
<sequence length="429" mass="47544">MILILLFATTLLFLKFRYKKYSTTVSRLLLISSTLFFVIFLISYPKEAVQSAKNGVDIWFNIVLPSLLPFFIGAELLIRLGVVSFIGSILEPLIRPVFNVPGEGSFVFAMSLTSGYPVGVKIVSKLRKEGIFSKEEGQRVMSFSSTSGPLFMLGAVAIGMFHSIALGTMIALSHYLGAIATGIVFRFYKRNIKATIHPMGKNHSITHAFKQLMNSKVHPKQPFGRILGESVKESIETILIVGGFIILFSVIINILSISKIILFFSSLLLPLWKWLGFNQEIQHGIISGIFEITVGCKLISQVQSISFLQQAIIATMIISWSGLSIIAQAASMIHDTDLSVSVYVCSKLLHSIFSGFFAFLLVPLYQFTASNLNMPVFHPTLSPGLTETWSDKVFFSCQLFTIIVLTLIAISIIFASVFNKFSSTFLTKK</sequence>
<dbReference type="Proteomes" id="UP000579281">
    <property type="component" value="Unassembled WGS sequence"/>
</dbReference>
<reference evidence="3 4" key="1">
    <citation type="submission" date="2020-08" db="EMBL/GenBank/DDBJ databases">
        <title>Genomic Encyclopedia of Type Strains, Phase IV (KMG-IV): sequencing the most valuable type-strain genomes for metagenomic binning, comparative biology and taxonomic classification.</title>
        <authorList>
            <person name="Goeker M."/>
        </authorList>
    </citation>
    <scope>NUCLEOTIDE SEQUENCE [LARGE SCALE GENOMIC DNA]</scope>
    <source>
        <strain evidence="3 4">DSM 103526</strain>
    </source>
</reference>
<feature type="transmembrane region" description="Helical" evidence="1">
    <location>
        <begin position="143"/>
        <end position="164"/>
    </location>
</feature>
<accession>A0A841KWS9</accession>
<feature type="transmembrane region" description="Helical" evidence="1">
    <location>
        <begin position="307"/>
        <end position="327"/>
    </location>
</feature>
<name>A0A841KWS9_9FIRM</name>
<gene>
    <name evidence="3" type="ORF">HNQ80_003946</name>
</gene>
<feature type="transmembrane region" description="Helical" evidence="1">
    <location>
        <begin position="348"/>
        <end position="367"/>
    </location>
</feature>
<feature type="transmembrane region" description="Helical" evidence="1">
    <location>
        <begin position="238"/>
        <end position="264"/>
    </location>
</feature>
<dbReference type="EMBL" id="JACHEN010000028">
    <property type="protein sequence ID" value="MBB6217823.1"/>
    <property type="molecule type" value="Genomic_DNA"/>
</dbReference>
<keyword evidence="1" id="KW-0472">Membrane</keyword>
<keyword evidence="4" id="KW-1185">Reference proteome</keyword>
<evidence type="ECO:0000256" key="1">
    <source>
        <dbReference type="SAM" id="Phobius"/>
    </source>
</evidence>
<keyword evidence="1" id="KW-0812">Transmembrane</keyword>
<feature type="domain" description="Nucleoside transporter/FeoB GTPase Gate" evidence="2">
    <location>
        <begin position="239"/>
        <end position="331"/>
    </location>
</feature>
<feature type="transmembrane region" description="Helical" evidence="1">
    <location>
        <begin position="27"/>
        <end position="46"/>
    </location>
</feature>
<dbReference type="InterPro" id="IPR014226">
    <property type="entry name" value="Spore_IM_YlbJ"/>
</dbReference>
<protein>
    <submittedName>
        <fullName evidence="3">Sporulation integral membrane protein YlbJ</fullName>
    </submittedName>
</protein>
<feature type="domain" description="Nucleoside transporter/FeoB GTPase Gate" evidence="2">
    <location>
        <begin position="63"/>
        <end position="161"/>
    </location>
</feature>
<proteinExistence type="predicted"/>
<dbReference type="NCBIfam" id="TIGR02871">
    <property type="entry name" value="spore_ylbJ"/>
    <property type="match status" value="1"/>
</dbReference>
<evidence type="ECO:0000313" key="4">
    <source>
        <dbReference type="Proteomes" id="UP000579281"/>
    </source>
</evidence>
<organism evidence="3 4">
    <name type="scientific">Anaerosolibacter carboniphilus</name>
    <dbReference type="NCBI Taxonomy" id="1417629"/>
    <lineage>
        <taxon>Bacteria</taxon>
        <taxon>Bacillati</taxon>
        <taxon>Bacillota</taxon>
        <taxon>Clostridia</taxon>
        <taxon>Peptostreptococcales</taxon>
        <taxon>Thermotaleaceae</taxon>
        <taxon>Anaerosolibacter</taxon>
    </lineage>
</organism>
<dbReference type="Pfam" id="PF07670">
    <property type="entry name" value="Gate"/>
    <property type="match status" value="2"/>
</dbReference>
<keyword evidence="1" id="KW-1133">Transmembrane helix</keyword>
<dbReference type="AlphaFoldDB" id="A0A841KWS9"/>
<comment type="caution">
    <text evidence="3">The sequence shown here is derived from an EMBL/GenBank/DDBJ whole genome shotgun (WGS) entry which is preliminary data.</text>
</comment>
<feature type="transmembrane region" description="Helical" evidence="1">
    <location>
        <begin position="170"/>
        <end position="188"/>
    </location>
</feature>
<dbReference type="InterPro" id="IPR011642">
    <property type="entry name" value="Gate_dom"/>
</dbReference>
<evidence type="ECO:0000259" key="2">
    <source>
        <dbReference type="Pfam" id="PF07670"/>
    </source>
</evidence>